<evidence type="ECO:0008006" key="3">
    <source>
        <dbReference type="Google" id="ProtNLM"/>
    </source>
</evidence>
<evidence type="ECO:0000313" key="1">
    <source>
        <dbReference type="EMBL" id="GAL62288.1"/>
    </source>
</evidence>
<dbReference type="EMBL" id="BBNQ01000005">
    <property type="protein sequence ID" value="GAL62288.1"/>
    <property type="molecule type" value="Genomic_DNA"/>
</dbReference>
<dbReference type="OrthoDB" id="1525222at2"/>
<evidence type="ECO:0000313" key="2">
    <source>
        <dbReference type="Proteomes" id="UP000029644"/>
    </source>
</evidence>
<dbReference type="Proteomes" id="UP000029644">
    <property type="component" value="Unassembled WGS sequence"/>
</dbReference>
<organism evidence="1 2">
    <name type="scientific">Algibacter lectus</name>
    <dbReference type="NCBI Taxonomy" id="221126"/>
    <lineage>
        <taxon>Bacteria</taxon>
        <taxon>Pseudomonadati</taxon>
        <taxon>Bacteroidota</taxon>
        <taxon>Flavobacteriia</taxon>
        <taxon>Flavobacteriales</taxon>
        <taxon>Flavobacteriaceae</taxon>
        <taxon>Algibacter</taxon>
    </lineage>
</organism>
<dbReference type="PROSITE" id="PS51257">
    <property type="entry name" value="PROKAR_LIPOPROTEIN"/>
    <property type="match status" value="1"/>
</dbReference>
<gene>
    <name evidence="1" type="ORF">JCM19300_3039</name>
</gene>
<comment type="caution">
    <text evidence="1">The sequence shown here is derived from an EMBL/GenBank/DDBJ whole genome shotgun (WGS) entry which is preliminary data.</text>
</comment>
<dbReference type="AlphaFoldDB" id="A0A090VDY1"/>
<protein>
    <recommendedName>
        <fullName evidence="3">Lipoprotein</fullName>
    </recommendedName>
</protein>
<proteinExistence type="predicted"/>
<reference evidence="1 2" key="1">
    <citation type="journal article" date="2014" name="Genome Announc.">
        <title>Draft Genome Sequences of Marine Flavobacterium Algibacter lectus Strains SS8 and NR4.</title>
        <authorList>
            <person name="Takatani N."/>
            <person name="Nakanishi M."/>
            <person name="Meirelles P."/>
            <person name="Mino S."/>
            <person name="Suda W."/>
            <person name="Oshima K."/>
            <person name="Hattori M."/>
            <person name="Ohkuma M."/>
            <person name="Hosokawa M."/>
            <person name="Miyashita K."/>
            <person name="Thompson F.L."/>
            <person name="Niwa A."/>
            <person name="Sawabe T."/>
            <person name="Sawabe T."/>
        </authorList>
    </citation>
    <scope>NUCLEOTIDE SEQUENCE [LARGE SCALE GENOMIC DNA]</scope>
    <source>
        <strain evidence="1 2">JCM 19300</strain>
    </source>
</reference>
<dbReference type="RefSeq" id="WP_042504129.1">
    <property type="nucleotide sequence ID" value="NZ_BBNQ01000005.1"/>
</dbReference>
<name>A0A090VDY1_9FLAO</name>
<accession>A0A090VDY1</accession>
<sequence length="206" mass="23158">MQRIILILVALTTIVGCKNKTNDKDTNKVEVLNKIILSQYPLWSLSRLTLEEADKDLIYDDKKAFILSRISTTETAYVSVNNIAVTYGNNYRVNIIVKQATLGNLFGLRIIGEYPNRIDAVFDLKKGLLKEVVDVGDFADGYGKIEDLGNGWFKCSLTGEVNTDKMKIIFGPTTSLCKTITWEAPTIDKCNNYIIPTSLTLEEMLY</sequence>